<dbReference type="InterPro" id="IPR015797">
    <property type="entry name" value="NUDIX_hydrolase-like_dom_sf"/>
</dbReference>
<dbReference type="Gene3D" id="3.90.79.10">
    <property type="entry name" value="Nucleoside Triphosphate Pyrophosphohydrolase"/>
    <property type="match status" value="1"/>
</dbReference>
<dbReference type="Proteomes" id="UP000594688">
    <property type="component" value="Chromosome"/>
</dbReference>
<dbReference type="InterPro" id="IPR000086">
    <property type="entry name" value="NUDIX_hydrolase_dom"/>
</dbReference>
<proteinExistence type="predicted"/>
<dbReference type="PANTHER" id="PTHR10885">
    <property type="entry name" value="ISOPENTENYL-DIPHOSPHATE DELTA-ISOMERASE"/>
    <property type="match status" value="1"/>
</dbReference>
<organism evidence="3 4">
    <name type="scientific">Candidatus Nitronauta litoralis</name>
    <dbReference type="NCBI Taxonomy" id="2705533"/>
    <lineage>
        <taxon>Bacteria</taxon>
        <taxon>Pseudomonadati</taxon>
        <taxon>Nitrospinota/Tectimicrobiota group</taxon>
        <taxon>Nitrospinota</taxon>
        <taxon>Nitrospinia</taxon>
        <taxon>Nitrospinales</taxon>
        <taxon>Nitrospinaceae</taxon>
        <taxon>Candidatus Nitronauta</taxon>
    </lineage>
</organism>
<feature type="domain" description="Nudix hydrolase" evidence="2">
    <location>
        <begin position="31"/>
        <end position="158"/>
    </location>
</feature>
<dbReference type="SUPFAM" id="SSF55811">
    <property type="entry name" value="Nudix"/>
    <property type="match status" value="1"/>
</dbReference>
<keyword evidence="1" id="KW-0378">Hydrolase</keyword>
<reference evidence="3 4" key="1">
    <citation type="submission" date="2020-02" db="EMBL/GenBank/DDBJ databases">
        <title>Genomic and physiological characterization of two novel Nitrospinaceae genera.</title>
        <authorList>
            <person name="Mueller A.J."/>
            <person name="Jung M.-Y."/>
            <person name="Strachan C.R."/>
            <person name="Herbold C.W."/>
            <person name="Kirkegaard R.H."/>
            <person name="Daims H."/>
        </authorList>
    </citation>
    <scope>NUCLEOTIDE SEQUENCE [LARGE SCALE GENOMIC DNA]</scope>
    <source>
        <strain evidence="3">EB</strain>
    </source>
</reference>
<protein>
    <submittedName>
        <fullName evidence="3">NUDIX domain-containing protein</fullName>
    </submittedName>
</protein>
<name>A0A7T0G1F5_9BACT</name>
<accession>A0A7T0G1F5</accession>
<dbReference type="PROSITE" id="PS51462">
    <property type="entry name" value="NUDIX"/>
    <property type="match status" value="1"/>
</dbReference>
<dbReference type="CDD" id="cd04692">
    <property type="entry name" value="NUDIX_Hydrolase"/>
    <property type="match status" value="1"/>
</dbReference>
<evidence type="ECO:0000313" key="4">
    <source>
        <dbReference type="Proteomes" id="UP000594688"/>
    </source>
</evidence>
<dbReference type="PANTHER" id="PTHR10885:SF0">
    <property type="entry name" value="ISOPENTENYL-DIPHOSPHATE DELTA-ISOMERASE"/>
    <property type="match status" value="1"/>
</dbReference>
<dbReference type="AlphaFoldDB" id="A0A7T0G1F5"/>
<evidence type="ECO:0000259" key="2">
    <source>
        <dbReference type="PROSITE" id="PS51462"/>
    </source>
</evidence>
<dbReference type="PROSITE" id="PS00893">
    <property type="entry name" value="NUDIX_BOX"/>
    <property type="match status" value="1"/>
</dbReference>
<sequence>MHESEEIFDVVDQDDQVIGQATRKEVHERGLRHRSVHILVFNSKGELFLQKRSLAKDENPGYWDTSAAGHVDSGEDYESCAHRELEEELGIKADLKEIGKFSACSETFFEHVRVYLCTSDANIVINPDEISEGRFWSLNEIETSLQDETLPFTSTFRLILDKLRGSLR</sequence>
<dbReference type="Pfam" id="PF00293">
    <property type="entry name" value="NUDIX"/>
    <property type="match status" value="1"/>
</dbReference>
<gene>
    <name evidence="3" type="ORF">G3M70_16255</name>
</gene>
<dbReference type="GO" id="GO:0016787">
    <property type="term" value="F:hydrolase activity"/>
    <property type="evidence" value="ECO:0007669"/>
    <property type="project" value="UniProtKB-KW"/>
</dbReference>
<evidence type="ECO:0000313" key="3">
    <source>
        <dbReference type="EMBL" id="QPJ63345.1"/>
    </source>
</evidence>
<dbReference type="InterPro" id="IPR020084">
    <property type="entry name" value="NUDIX_hydrolase_CS"/>
</dbReference>
<evidence type="ECO:0000256" key="1">
    <source>
        <dbReference type="ARBA" id="ARBA00022801"/>
    </source>
</evidence>
<dbReference type="KEGG" id="nli:G3M70_16255"/>
<dbReference type="EMBL" id="CP048685">
    <property type="protein sequence ID" value="QPJ63345.1"/>
    <property type="molecule type" value="Genomic_DNA"/>
</dbReference>